<keyword evidence="3" id="KW-1185">Reference proteome</keyword>
<evidence type="ECO:0000256" key="1">
    <source>
        <dbReference type="SAM" id="MobiDB-lite"/>
    </source>
</evidence>
<evidence type="ECO:0000313" key="3">
    <source>
        <dbReference type="Proteomes" id="UP001626550"/>
    </source>
</evidence>
<sequence length="466" mass="54331">MCLPLAKKNNLIPSTVHETKKPLEPINEIESRGRKNVPLRACSSTNKSDNEVSATNSKKKSNDRSATLNKKIEYRMVADNLIYYARYIKRTSIWGRIAFRHFPRTRNDISSLREHWKSIVDNPKAFARVKKSTEALLARNNGCLDNYILSADGCKLELITAKYYPHSDISSSVMYYARVVKQIKSWTQVSRLFFPNSKHNHQPDRLRGRWRRLLRNQTSFERVKKDAQELVAKYNGSLDNYIVSADECELEFKSKEAKEAMRVPLRPLTELENQVLCYACVWKNMTSWRVIEKEFFPQSTRFNLSRCLSNCWQTMQKNQGRLEAIRKSTEKLVRKHGGSLDNAVVSPDGSKLVICEQRPPTRITYKHDKTKTPIPFTCLEDNFIFYAREIKKMRSWNEISRQFFAKSKRKNARGSIKWHWDYITTNAKHLIKKIKKSTEQLIKKHGGSLDKFILSPDGSELVVRDQ</sequence>
<proteinExistence type="predicted"/>
<dbReference type="EMBL" id="JBJKFK010004048">
    <property type="protein sequence ID" value="KAL3309318.1"/>
    <property type="molecule type" value="Genomic_DNA"/>
</dbReference>
<comment type="caution">
    <text evidence="2">The sequence shown here is derived from an EMBL/GenBank/DDBJ whole genome shotgun (WGS) entry which is preliminary data.</text>
</comment>
<name>A0ABD2PQN2_9PLAT</name>
<dbReference type="Proteomes" id="UP001626550">
    <property type="component" value="Unassembled WGS sequence"/>
</dbReference>
<dbReference type="AlphaFoldDB" id="A0ABD2PQN2"/>
<reference evidence="2 3" key="1">
    <citation type="submission" date="2024-11" db="EMBL/GenBank/DDBJ databases">
        <title>Adaptive evolution of stress response genes in parasites aligns with host niche diversity.</title>
        <authorList>
            <person name="Hahn C."/>
            <person name="Resl P."/>
        </authorList>
    </citation>
    <scope>NUCLEOTIDE SEQUENCE [LARGE SCALE GENOMIC DNA]</scope>
    <source>
        <strain evidence="2">EGGRZ-B1_66</strain>
        <tissue evidence="2">Body</tissue>
    </source>
</reference>
<accession>A0ABD2PQN2</accession>
<organism evidence="2 3">
    <name type="scientific">Cichlidogyrus casuarinus</name>
    <dbReference type="NCBI Taxonomy" id="1844966"/>
    <lineage>
        <taxon>Eukaryota</taxon>
        <taxon>Metazoa</taxon>
        <taxon>Spiralia</taxon>
        <taxon>Lophotrochozoa</taxon>
        <taxon>Platyhelminthes</taxon>
        <taxon>Monogenea</taxon>
        <taxon>Monopisthocotylea</taxon>
        <taxon>Dactylogyridea</taxon>
        <taxon>Ancyrocephalidae</taxon>
        <taxon>Cichlidogyrus</taxon>
    </lineage>
</organism>
<feature type="compositionally biased region" description="Basic and acidic residues" evidence="1">
    <location>
        <begin position="17"/>
        <end position="33"/>
    </location>
</feature>
<evidence type="ECO:0000313" key="2">
    <source>
        <dbReference type="EMBL" id="KAL3309318.1"/>
    </source>
</evidence>
<feature type="region of interest" description="Disordered" evidence="1">
    <location>
        <begin position="16"/>
        <end position="65"/>
    </location>
</feature>
<protein>
    <submittedName>
        <fullName evidence="2">Uncharacterized protein</fullName>
    </submittedName>
</protein>
<feature type="compositionally biased region" description="Polar residues" evidence="1">
    <location>
        <begin position="42"/>
        <end position="56"/>
    </location>
</feature>
<gene>
    <name evidence="2" type="ORF">Ciccas_012136</name>
</gene>